<feature type="region of interest" description="Disordered" evidence="1">
    <location>
        <begin position="60"/>
        <end position="79"/>
    </location>
</feature>
<feature type="region of interest" description="Disordered" evidence="1">
    <location>
        <begin position="203"/>
        <end position="261"/>
    </location>
</feature>
<accession>A0AAE0DXY4</accession>
<reference evidence="2" key="1">
    <citation type="journal article" date="2023" name="Plant J.">
        <title>Genome sequences and population genomics provide insights into the demographic history, inbreeding, and mutation load of two 'living fossil' tree species of Dipteronia.</title>
        <authorList>
            <person name="Feng Y."/>
            <person name="Comes H.P."/>
            <person name="Chen J."/>
            <person name="Zhu S."/>
            <person name="Lu R."/>
            <person name="Zhang X."/>
            <person name="Li P."/>
            <person name="Qiu J."/>
            <person name="Olsen K.M."/>
            <person name="Qiu Y."/>
        </authorList>
    </citation>
    <scope>NUCLEOTIDE SEQUENCE</scope>
    <source>
        <strain evidence="2">NBL</strain>
    </source>
</reference>
<feature type="region of interest" description="Disordered" evidence="1">
    <location>
        <begin position="151"/>
        <end position="171"/>
    </location>
</feature>
<evidence type="ECO:0000313" key="2">
    <source>
        <dbReference type="EMBL" id="KAK3195270.1"/>
    </source>
</evidence>
<organism evidence="2 3">
    <name type="scientific">Dipteronia sinensis</name>
    <dbReference type="NCBI Taxonomy" id="43782"/>
    <lineage>
        <taxon>Eukaryota</taxon>
        <taxon>Viridiplantae</taxon>
        <taxon>Streptophyta</taxon>
        <taxon>Embryophyta</taxon>
        <taxon>Tracheophyta</taxon>
        <taxon>Spermatophyta</taxon>
        <taxon>Magnoliopsida</taxon>
        <taxon>eudicotyledons</taxon>
        <taxon>Gunneridae</taxon>
        <taxon>Pentapetalae</taxon>
        <taxon>rosids</taxon>
        <taxon>malvids</taxon>
        <taxon>Sapindales</taxon>
        <taxon>Sapindaceae</taxon>
        <taxon>Hippocastanoideae</taxon>
        <taxon>Acereae</taxon>
        <taxon>Dipteronia</taxon>
    </lineage>
</organism>
<gene>
    <name evidence="2" type="ORF">Dsin_026580</name>
</gene>
<sequence length="331" mass="36434">MRCKKHPTDLSSSVGVCASCLRERLFAIIAAQAQAQAQAQVQQQAAAYLSQSHSRAAILDDRRKQEPPPPLVFPRSVSPYVTRRKSDDAAAANWSSQHNRFYSTPQVGPSYNSYYSSAAGTTTTTTGNFASKKKTSKFSIFSNLFRTRSDKLNSDRKNSDRGDPYRDSCETSSSFFSTIFSTRRKKQSTVSYVENPIACDRRDSRISNRGMSPERGTDTDEDCDRSASGSGGSEEDCRKTPMSTAPAAVKKTRNGHHHHSRNVSGLTFCLSPLVRASPNRHWNQKGGLPPDMAFSGEIRGPAAKPHLATAASFCANRSRKLADFGRVNHNR</sequence>
<feature type="compositionally biased region" description="Basic and acidic residues" evidence="1">
    <location>
        <begin position="151"/>
        <end position="169"/>
    </location>
</feature>
<evidence type="ECO:0000313" key="3">
    <source>
        <dbReference type="Proteomes" id="UP001281410"/>
    </source>
</evidence>
<dbReference type="AlphaFoldDB" id="A0AAE0DXY4"/>
<dbReference type="Proteomes" id="UP001281410">
    <property type="component" value="Unassembled WGS sequence"/>
</dbReference>
<proteinExistence type="predicted"/>
<dbReference type="EMBL" id="JANJYJ010000008">
    <property type="protein sequence ID" value="KAK3195270.1"/>
    <property type="molecule type" value="Genomic_DNA"/>
</dbReference>
<keyword evidence="3" id="KW-1185">Reference proteome</keyword>
<protein>
    <submittedName>
        <fullName evidence="2">Uncharacterized protein</fullName>
    </submittedName>
</protein>
<comment type="caution">
    <text evidence="2">The sequence shown here is derived from an EMBL/GenBank/DDBJ whole genome shotgun (WGS) entry which is preliminary data.</text>
</comment>
<dbReference type="PANTHER" id="PTHR35486:SF1">
    <property type="entry name" value="OS02G0689500 PROTEIN"/>
    <property type="match status" value="1"/>
</dbReference>
<name>A0AAE0DXY4_9ROSI</name>
<evidence type="ECO:0000256" key="1">
    <source>
        <dbReference type="SAM" id="MobiDB-lite"/>
    </source>
</evidence>
<feature type="compositionally biased region" description="Basic residues" evidence="1">
    <location>
        <begin position="250"/>
        <end position="261"/>
    </location>
</feature>
<dbReference type="PANTHER" id="PTHR35486">
    <property type="entry name" value="EXPRESSED PROTEIN"/>
    <property type="match status" value="1"/>
</dbReference>